<dbReference type="GO" id="GO:0008373">
    <property type="term" value="F:sialyltransferase activity"/>
    <property type="evidence" value="ECO:0007669"/>
    <property type="project" value="InterPro"/>
</dbReference>
<evidence type="ECO:0000313" key="12">
    <source>
        <dbReference type="EMBL" id="KAK3268043.1"/>
    </source>
</evidence>
<evidence type="ECO:0000256" key="5">
    <source>
        <dbReference type="ARBA" id="ARBA00022692"/>
    </source>
</evidence>
<comment type="subcellular location">
    <subcellularLocation>
        <location evidence="1">Golgi apparatus membrane</location>
        <topology evidence="1">Single-pass type II membrane protein</topology>
    </subcellularLocation>
</comment>
<dbReference type="Pfam" id="PF00777">
    <property type="entry name" value="Glyco_transf_29"/>
    <property type="match status" value="2"/>
</dbReference>
<comment type="similarity">
    <text evidence="2">Belongs to the glycosyltransferase 29 family.</text>
</comment>
<dbReference type="PANTHER" id="PTHR11987">
    <property type="entry name" value="ALPHA-2,8-SIALYLTRANSFERASE"/>
    <property type="match status" value="1"/>
</dbReference>
<dbReference type="AlphaFoldDB" id="A0AAE0FYG4"/>
<dbReference type="PANTHER" id="PTHR11987:SF36">
    <property type="entry name" value="SIA-ALPHA-2,3-GAL-BETA-1,4-GLCNAC-R:ALPHA 2,8-SIALYLTRANSFERASE"/>
    <property type="match status" value="1"/>
</dbReference>
<sequence length="606" mass="69987">MRPTRMPLSFNRKQLVTEYEISFTDPVFGKRHYLSVPPELSTVLPTDDFKHRYDTCAVVGNSGSLVNSNLGNAIDDHDAVFRFHNAPTHHFEADVGSKTQFQVLDHYWLETLLSHENGPQEARWWVEDATLVLWSLYSQEGYIQLRQLFPTSPIVYLSRNLVTIMASAAERMKMRIEDTMQTHFNSNLRKELSSFFFAVMFSIQVCGQVDVYGMDSRSGKFHYYDDYDPGDDERDRSSLEFLMFLVLQATGHVHSIPSAPAPAAQASALALQPVQCTPRQCVNDCSNRGIYVNGTCNCEPIYAGSDCSINIMEKELARLLGGLNTTYHGPILMNKGEVNGTIIKLPDGVTHSKTRDGDVYKVDRMLYNVLPDEDTRERYGTCAIVGNSGALLNKEAGRDIDAHDLIYRFNQAPVKGYEVHVGSRSSFESLNGYWVKELMDEKRGYRWNWRSRDTGVILFELFEPWAFIWKTKTQILDKDRWWKQTYAKLKKLHPDRKIIALSPQFVSWSYLLYRELRRRFQRMRLGHYPGEKPMSGFYSFFFCLHLCEQVDIYGFAPYNEDSSKNAGTKYHYFDSAVPRPGSHSFDLARYIYQLFELKQDNVRIYD</sequence>
<dbReference type="PROSITE" id="PS00022">
    <property type="entry name" value="EGF_1"/>
    <property type="match status" value="1"/>
</dbReference>
<evidence type="ECO:0000256" key="1">
    <source>
        <dbReference type="ARBA" id="ARBA00004323"/>
    </source>
</evidence>
<keyword evidence="4" id="KW-0808">Transferase</keyword>
<evidence type="ECO:0000256" key="6">
    <source>
        <dbReference type="ARBA" id="ARBA00022968"/>
    </source>
</evidence>
<keyword evidence="13" id="KW-1185">Reference proteome</keyword>
<keyword evidence="5" id="KW-0812">Transmembrane</keyword>
<evidence type="ECO:0000256" key="2">
    <source>
        <dbReference type="ARBA" id="ARBA00006003"/>
    </source>
</evidence>
<dbReference type="Proteomes" id="UP001190700">
    <property type="component" value="Unassembled WGS sequence"/>
</dbReference>
<dbReference type="Gene3D" id="2.60.120.260">
    <property type="entry name" value="Galactose-binding domain-like"/>
    <property type="match status" value="1"/>
</dbReference>
<keyword evidence="3" id="KW-0328">Glycosyltransferase</keyword>
<evidence type="ECO:0000256" key="8">
    <source>
        <dbReference type="ARBA" id="ARBA00023034"/>
    </source>
</evidence>
<evidence type="ECO:0000256" key="4">
    <source>
        <dbReference type="ARBA" id="ARBA00022679"/>
    </source>
</evidence>
<protein>
    <submittedName>
        <fullName evidence="12">Glycosyltransferase 29 protein</fullName>
    </submittedName>
</protein>
<dbReference type="InterPro" id="IPR001675">
    <property type="entry name" value="Glyco_trans_29"/>
</dbReference>
<dbReference type="InterPro" id="IPR050943">
    <property type="entry name" value="Glycosyltr_29_Sialyltrsf"/>
</dbReference>
<keyword evidence="9" id="KW-0472">Membrane</keyword>
<dbReference type="GO" id="GO:0000139">
    <property type="term" value="C:Golgi membrane"/>
    <property type="evidence" value="ECO:0007669"/>
    <property type="project" value="UniProtKB-SubCell"/>
</dbReference>
<evidence type="ECO:0000256" key="7">
    <source>
        <dbReference type="ARBA" id="ARBA00022989"/>
    </source>
</evidence>
<name>A0AAE0FYG4_9CHLO</name>
<keyword evidence="8" id="KW-0333">Golgi apparatus</keyword>
<dbReference type="InterPro" id="IPR000742">
    <property type="entry name" value="EGF"/>
</dbReference>
<evidence type="ECO:0000256" key="10">
    <source>
        <dbReference type="ARBA" id="ARBA00023180"/>
    </source>
</evidence>
<evidence type="ECO:0000256" key="3">
    <source>
        <dbReference type="ARBA" id="ARBA00022676"/>
    </source>
</evidence>
<reference evidence="12 13" key="1">
    <citation type="journal article" date="2015" name="Genome Biol. Evol.">
        <title>Comparative Genomics of a Bacterivorous Green Alga Reveals Evolutionary Causalities and Consequences of Phago-Mixotrophic Mode of Nutrition.</title>
        <authorList>
            <person name="Burns J.A."/>
            <person name="Paasch A."/>
            <person name="Narechania A."/>
            <person name="Kim E."/>
        </authorList>
    </citation>
    <scope>NUCLEOTIDE SEQUENCE [LARGE SCALE GENOMIC DNA]</scope>
    <source>
        <strain evidence="12 13">PLY_AMNH</strain>
    </source>
</reference>
<keyword evidence="7" id="KW-1133">Transmembrane helix</keyword>
<comment type="caution">
    <text evidence="12">The sequence shown here is derived from an EMBL/GenBank/DDBJ whole genome shotgun (WGS) entry which is preliminary data.</text>
</comment>
<proteinExistence type="inferred from homology"/>
<evidence type="ECO:0000259" key="11">
    <source>
        <dbReference type="PROSITE" id="PS00022"/>
    </source>
</evidence>
<dbReference type="EMBL" id="LGRX02012047">
    <property type="protein sequence ID" value="KAK3268043.1"/>
    <property type="molecule type" value="Genomic_DNA"/>
</dbReference>
<accession>A0AAE0FYG4</accession>
<evidence type="ECO:0000313" key="13">
    <source>
        <dbReference type="Proteomes" id="UP001190700"/>
    </source>
</evidence>
<dbReference type="Pfam" id="PF23106">
    <property type="entry name" value="EGF_Teneurin"/>
    <property type="match status" value="1"/>
</dbReference>
<dbReference type="CDD" id="cd19952">
    <property type="entry name" value="GT29"/>
    <property type="match status" value="1"/>
</dbReference>
<dbReference type="Gene3D" id="3.90.1480.20">
    <property type="entry name" value="Glycosyl transferase family 29"/>
    <property type="match status" value="2"/>
</dbReference>
<keyword evidence="6" id="KW-0735">Signal-anchor</keyword>
<organism evidence="12 13">
    <name type="scientific">Cymbomonas tetramitiformis</name>
    <dbReference type="NCBI Taxonomy" id="36881"/>
    <lineage>
        <taxon>Eukaryota</taxon>
        <taxon>Viridiplantae</taxon>
        <taxon>Chlorophyta</taxon>
        <taxon>Pyramimonadophyceae</taxon>
        <taxon>Pyramimonadales</taxon>
        <taxon>Pyramimonadaceae</taxon>
        <taxon>Cymbomonas</taxon>
    </lineage>
</organism>
<keyword evidence="10" id="KW-0325">Glycoprotein</keyword>
<gene>
    <name evidence="12" type="ORF">CYMTET_23430</name>
</gene>
<dbReference type="InterPro" id="IPR038578">
    <property type="entry name" value="GT29-like_sf"/>
</dbReference>
<evidence type="ECO:0000256" key="9">
    <source>
        <dbReference type="ARBA" id="ARBA00023136"/>
    </source>
</evidence>
<feature type="domain" description="EGF-like" evidence="11">
    <location>
        <begin position="296"/>
        <end position="307"/>
    </location>
</feature>